<dbReference type="CDD" id="cd07344">
    <property type="entry name" value="M48_yhfN_like"/>
    <property type="match status" value="1"/>
</dbReference>
<dbReference type="PATRIC" id="fig|862908.3.peg.757"/>
<dbReference type="AlphaFoldDB" id="E1X5X6"/>
<dbReference type="STRING" id="862908.BMS_0793"/>
<keyword evidence="3" id="KW-1185">Reference proteome</keyword>
<evidence type="ECO:0000313" key="2">
    <source>
        <dbReference type="EMBL" id="CBW25693.1"/>
    </source>
</evidence>
<dbReference type="InterPro" id="IPR053136">
    <property type="entry name" value="UTP_pyrophosphatase-like"/>
</dbReference>
<dbReference type="eggNOG" id="COG1451">
    <property type="taxonomic scope" value="Bacteria"/>
</dbReference>
<dbReference type="Proteomes" id="UP000008963">
    <property type="component" value="Chromosome"/>
</dbReference>
<evidence type="ECO:0000313" key="3">
    <source>
        <dbReference type="Proteomes" id="UP000008963"/>
    </source>
</evidence>
<dbReference type="HOGENOM" id="CLU_065947_1_1_7"/>
<dbReference type="EMBL" id="FQ312005">
    <property type="protein sequence ID" value="CBW25693.1"/>
    <property type="molecule type" value="Genomic_DNA"/>
</dbReference>
<gene>
    <name evidence="2" type="ordered locus">BMS_0793</name>
</gene>
<dbReference type="PANTHER" id="PTHR30399:SF1">
    <property type="entry name" value="UTP PYROPHOSPHATASE"/>
    <property type="match status" value="1"/>
</dbReference>
<feature type="domain" description="YgjP-like metallopeptidase" evidence="1">
    <location>
        <begin position="21"/>
        <end position="229"/>
    </location>
</feature>
<dbReference type="Gene3D" id="3.30.2010.10">
    <property type="entry name" value="Metalloproteases ('zincins'), catalytic domain"/>
    <property type="match status" value="1"/>
</dbReference>
<accession>E1X5X6</accession>
<reference evidence="3" key="1">
    <citation type="journal article" date="2013" name="ISME J.">
        <title>A small predatory core genome in the divergent marine Bacteriovorax marinus SJ and the terrestrial Bdellovibrio bacteriovorus.</title>
        <authorList>
            <person name="Crossman L.C."/>
            <person name="Chen H."/>
            <person name="Cerdeno-Tarraga A.M."/>
            <person name="Brooks K."/>
            <person name="Quail M.A."/>
            <person name="Pineiro S.A."/>
            <person name="Hobley L."/>
            <person name="Sockett R.E."/>
            <person name="Bentley S.D."/>
            <person name="Parkhill J."/>
            <person name="Williams H.N."/>
            <person name="Stine O.C."/>
        </authorList>
    </citation>
    <scope>NUCLEOTIDE SEQUENCE [LARGE SCALE GENOMIC DNA]</scope>
    <source>
        <strain evidence="3">ATCC BAA-682 / DSM 15412 / SJ</strain>
    </source>
</reference>
<organism evidence="2 3">
    <name type="scientific">Halobacteriovorax marinus (strain ATCC BAA-682 / DSM 15412 / SJ)</name>
    <name type="common">Bacteriovorax marinus</name>
    <dbReference type="NCBI Taxonomy" id="862908"/>
    <lineage>
        <taxon>Bacteria</taxon>
        <taxon>Pseudomonadati</taxon>
        <taxon>Bdellovibrionota</taxon>
        <taxon>Bacteriovoracia</taxon>
        <taxon>Bacteriovoracales</taxon>
        <taxon>Halobacteriovoraceae</taxon>
        <taxon>Halobacteriovorax</taxon>
    </lineage>
</organism>
<dbReference type="KEGG" id="bmx:BMS_0793"/>
<dbReference type="PANTHER" id="PTHR30399">
    <property type="entry name" value="UNCHARACTERIZED PROTEIN YGJP"/>
    <property type="match status" value="1"/>
</dbReference>
<name>E1X5X6_HALMS</name>
<dbReference type="Pfam" id="PF01863">
    <property type="entry name" value="YgjP-like"/>
    <property type="match status" value="1"/>
</dbReference>
<sequence length="236" mass="27870">MESIDLGKRKVNYSLKRSKRKTLGITVNAKGQVIVTAPDYIPMDKIEEVIQKRKNWIIEKVQEKESNLQIQPKRKFLSGESVYLFGRQYYLKVIKSNDYHIEMGHNRITFYVRDLDEAEAKVSEYLGNEFRELIAYKTAECLEVFRDRYSIPVVPEFKIRKMAKRWGSCTKDGVINLNPMLVAASAECIEYVIFHELTHLLHDDHDDEFFRTLKSVCPKYKYLKEKLEKETVLFEE</sequence>
<evidence type="ECO:0000259" key="1">
    <source>
        <dbReference type="Pfam" id="PF01863"/>
    </source>
</evidence>
<proteinExistence type="predicted"/>
<protein>
    <recommendedName>
        <fullName evidence="1">YgjP-like metallopeptidase domain-containing protein</fullName>
    </recommendedName>
</protein>
<dbReference type="InterPro" id="IPR002725">
    <property type="entry name" value="YgjP-like_metallopeptidase"/>
</dbReference>